<dbReference type="GO" id="GO:0016301">
    <property type="term" value="F:kinase activity"/>
    <property type="evidence" value="ECO:0007669"/>
    <property type="project" value="UniProtKB-KW"/>
</dbReference>
<organism evidence="8 9">
    <name type="scientific">Tetrahymena thermophila (strain SB210)</name>
    <dbReference type="NCBI Taxonomy" id="312017"/>
    <lineage>
        <taxon>Eukaryota</taxon>
        <taxon>Sar</taxon>
        <taxon>Alveolata</taxon>
        <taxon>Ciliophora</taxon>
        <taxon>Intramacronucleata</taxon>
        <taxon>Oligohymenophorea</taxon>
        <taxon>Hymenostomatida</taxon>
        <taxon>Tetrahymenina</taxon>
        <taxon>Tetrahymenidae</taxon>
        <taxon>Tetrahymena</taxon>
    </lineage>
</organism>
<evidence type="ECO:0000313" key="9">
    <source>
        <dbReference type="Proteomes" id="UP000009168"/>
    </source>
</evidence>
<feature type="transmembrane region" description="Helical" evidence="6">
    <location>
        <begin position="45"/>
        <end position="63"/>
    </location>
</feature>
<dbReference type="eggNOG" id="ENOG502RT0R">
    <property type="taxonomic scope" value="Eukaryota"/>
</dbReference>
<feature type="region of interest" description="Disordered" evidence="5">
    <location>
        <begin position="1273"/>
        <end position="1355"/>
    </location>
</feature>
<keyword evidence="6" id="KW-1133">Transmembrane helix</keyword>
<dbReference type="RefSeq" id="XP_001031598.1">
    <property type="nucleotide sequence ID" value="XM_001031598.3"/>
</dbReference>
<dbReference type="OrthoDB" id="312072at2759"/>
<feature type="transmembrane region" description="Helical" evidence="6">
    <location>
        <begin position="251"/>
        <end position="272"/>
    </location>
</feature>
<dbReference type="NCBIfam" id="TIGR00229">
    <property type="entry name" value="sensory_box"/>
    <property type="match status" value="1"/>
</dbReference>
<feature type="region of interest" description="Disordered" evidence="5">
    <location>
        <begin position="922"/>
        <end position="952"/>
    </location>
</feature>
<evidence type="ECO:0000259" key="7">
    <source>
        <dbReference type="PROSITE" id="PS50112"/>
    </source>
</evidence>
<dbReference type="GeneID" id="7830252"/>
<dbReference type="Gene3D" id="3.30.450.20">
    <property type="entry name" value="PAS domain"/>
    <property type="match status" value="1"/>
</dbReference>
<feature type="transmembrane region" description="Helical" evidence="6">
    <location>
        <begin position="978"/>
        <end position="996"/>
    </location>
</feature>
<feature type="compositionally biased region" description="Basic and acidic residues" evidence="5">
    <location>
        <begin position="1323"/>
        <end position="1350"/>
    </location>
</feature>
<gene>
    <name evidence="8" type="ORF">TTHERM_00773450</name>
</gene>
<feature type="transmembrane region" description="Helical" evidence="6">
    <location>
        <begin position="143"/>
        <end position="163"/>
    </location>
</feature>
<keyword evidence="6" id="KW-0812">Transmembrane</keyword>
<feature type="compositionally biased region" description="Polar residues" evidence="5">
    <location>
        <begin position="1309"/>
        <end position="1321"/>
    </location>
</feature>
<dbReference type="PANTHER" id="PTHR31600:SF2">
    <property type="entry name" value="GAMETE ENRICHED GENE 10 PROTEIN-RELATED"/>
    <property type="match status" value="1"/>
</dbReference>
<feature type="transmembrane region" description="Helical" evidence="6">
    <location>
        <begin position="1374"/>
        <end position="1395"/>
    </location>
</feature>
<dbReference type="EMBL" id="GG662514">
    <property type="protein sequence ID" value="EAR83935.1"/>
    <property type="molecule type" value="Genomic_DNA"/>
</dbReference>
<dbReference type="InterPro" id="IPR000014">
    <property type="entry name" value="PAS"/>
</dbReference>
<reference evidence="9" key="1">
    <citation type="journal article" date="2006" name="PLoS Biol.">
        <title>Macronuclear genome sequence of the ciliate Tetrahymena thermophila, a model eukaryote.</title>
        <authorList>
            <person name="Eisen J.A."/>
            <person name="Coyne R.S."/>
            <person name="Wu M."/>
            <person name="Wu D."/>
            <person name="Thiagarajan M."/>
            <person name="Wortman J.R."/>
            <person name="Badger J.H."/>
            <person name="Ren Q."/>
            <person name="Amedeo P."/>
            <person name="Jones K.M."/>
            <person name="Tallon L.J."/>
            <person name="Delcher A.L."/>
            <person name="Salzberg S.L."/>
            <person name="Silva J.C."/>
            <person name="Haas B.J."/>
            <person name="Majoros W.H."/>
            <person name="Farzad M."/>
            <person name="Carlton J.M."/>
            <person name="Smith R.K. Jr."/>
            <person name="Garg J."/>
            <person name="Pearlman R.E."/>
            <person name="Karrer K.M."/>
            <person name="Sun L."/>
            <person name="Manning G."/>
            <person name="Elde N.C."/>
            <person name="Turkewitz A.P."/>
            <person name="Asai D.J."/>
            <person name="Wilkes D.E."/>
            <person name="Wang Y."/>
            <person name="Cai H."/>
            <person name="Collins K."/>
            <person name="Stewart B.A."/>
            <person name="Lee S.R."/>
            <person name="Wilamowska K."/>
            <person name="Weinberg Z."/>
            <person name="Ruzzo W.L."/>
            <person name="Wloga D."/>
            <person name="Gaertig J."/>
            <person name="Frankel J."/>
            <person name="Tsao C.-C."/>
            <person name="Gorovsky M.A."/>
            <person name="Keeling P.J."/>
            <person name="Waller R.F."/>
            <person name="Patron N.J."/>
            <person name="Cherry J.M."/>
            <person name="Stover N.A."/>
            <person name="Krieger C.J."/>
            <person name="del Toro C."/>
            <person name="Ryder H.F."/>
            <person name="Williamson S.C."/>
            <person name="Barbeau R.A."/>
            <person name="Hamilton E.P."/>
            <person name="Orias E."/>
        </authorList>
    </citation>
    <scope>NUCLEOTIDE SEQUENCE [LARGE SCALE GENOMIC DNA]</scope>
    <source>
        <strain evidence="9">SB210</strain>
    </source>
</reference>
<sequence>MFIMLGNRGKVALDESKWEQLDRKIRTSIYALMHDLLQANSVSPLIYKLLLLIEGIQIAYYSINPTFGYLWSSGITNVLQQALKYFQFNGSIQNIDQSIFLTILYIVFIIQVIGIVLFIYQLLRASQKNKKSSTFSSYVTKLLSIYGILINTIAFIPFFNIFIQTLYCSTSIQTGQNLNCYNGIYFVHFSLAVLGMILLLLFTVLFLRLYIDLNPCSTLPFAQPQSQTSLVRTVLKILLPMYTTFDPNANIAKPFIVCMALYQLLVLGYRYISAPLYNRSVQQLSCIIDVCCFWISCASFICALIDAGSVGILYMIIGAPFISVTYLMIINYRYNQLMSYQVKNFKKENDLELYINVLINLIENRDKPNERIQLEGVIKYHAKNCSKTADSCNCQQLILDKEDDNNGGGGNSSQGHKKWYLFLRNILQDGFEKFQKSSRLHLLHAYIQQGKLQNKFKALFELMITEEQKPNLQEEFSIYRYKHLIEEELIEGDLRGQENKGIEVNNIVTFQNKLVVFLNAIEKSVSFHLEFWNKLLEEQPDIQKLLQLGSKITNTVENTSDLFEQLQEMNPNHIKCLEIYGNFLKEIVNDEQEGVRVIEKAEYVSKSNQANKQFVDTEKIKYGENSNTCIITVSGNLNSVGIVTNSNNEVFRMLGFQKNEIIDQNISKIMPRVYGNLHDSFIHRYLETSESRVIGVERSVMCLNKQGYIVPCTLMIKVLPNLDDGIQIVGFLKEIENQDIKSQLDREEVVHYLIYRDDNQQIQGISETCHEYFGIPAQLIQGNTANSPDFTIDSIAPAIVDVQNLTDLKSPQGMVVQIDTTYIQQNFLIDEEEFENDEQYEQEADYNDGQQNGNYGTTGGSPQKKSRFRVANIRVNLIEEQEFGDGVKVNVIKFIEVDKNDENLYQQKSADIQNMENLKTTQKQTMQQEEDKHSNMDNQDYEEEGSNVSGTSANDEMRQLKDFKAMISEKTVPKSIKILTRTVFILILILIALSGYDLGFKLTNKSDVNEAINAIYYGYLNPTLMEEVNYYTRMLQMLGNYFYGLTPGTSTASNINDGTNNVLEFQAQLDNYVTQLQTNVFTVIRYQIQMNSRKSSVPADPQYTIYSQTQTGTITTDQKLFTDAIFAFITASSTLKSVAVYNFVDSGAYYGLTTPNPGYQESTSKNIYYLRQNGLFVLKDAAYTIAQNFYNFYYNMVDGYVTNYRVVMIIAIIFLVISQLILIPIVFNVIKTNNRVLSLFGYIPNSEIKELAMKCERFIQDFLAQKEIDELKDDDQAKNNDNNQKNNRDDENGYELNNEEGSENKNEESVQVNPLSNNQLQKGGKDHKKDQNQDKKDKDNDNDKDKKQNQEDQEYVDQRAQQLLNQKDNNKKLVIFKFGIMAAVFITYYVVLYVLSTQFISNIENIFVHLQCVCLRPSYIKYLFMYTIEDIVEIQTGGAIDTSTNKSLRTIFSNNIYNNENLILKSIGYSFPSQLSSYVSLFTNAQTQNVCTAMSSITDQDTCGANSNQILKSGLQTAIVAYDLKMGDLISAFGKTPYPAYQTATLQLTGTAKQTIWRNTLRTFFSTSSATSTAAVIFANLQQQIAFLRPAFDQLNNSLLNGTFSYLNYRSNTEIIIFSIYIVIILIVFIFIWIPYLNGLNIKIWRTKGMLNMIPMDVINKNDQLKNAFTNGEILQAVK</sequence>
<evidence type="ECO:0000256" key="5">
    <source>
        <dbReference type="SAM" id="MobiDB-lite"/>
    </source>
</evidence>
<dbReference type="OMA" id="IKNYQVT"/>
<feature type="transmembrane region" description="Helical" evidence="6">
    <location>
        <begin position="1206"/>
        <end position="1230"/>
    </location>
</feature>
<protein>
    <submittedName>
        <fullName evidence="8">PAS domain S-box protein</fullName>
    </submittedName>
</protein>
<feature type="compositionally biased region" description="Acidic residues" evidence="5">
    <location>
        <begin position="836"/>
        <end position="846"/>
    </location>
</feature>
<dbReference type="Proteomes" id="UP000009168">
    <property type="component" value="Unassembled WGS sequence"/>
</dbReference>
<keyword evidence="2" id="KW-0547">Nucleotide-binding</keyword>
<dbReference type="InterPro" id="IPR035965">
    <property type="entry name" value="PAS-like_dom_sf"/>
</dbReference>
<evidence type="ECO:0000256" key="4">
    <source>
        <dbReference type="ARBA" id="ARBA00022840"/>
    </source>
</evidence>
<name>I7MCH1_TETTS</name>
<feature type="transmembrane region" description="Helical" evidence="6">
    <location>
        <begin position="284"/>
        <end position="306"/>
    </location>
</feature>
<dbReference type="InParanoid" id="I7MCH1"/>
<dbReference type="HOGENOM" id="CLU_004014_0_0_1"/>
<feature type="domain" description="PAS" evidence="7">
    <location>
        <begin position="637"/>
        <end position="689"/>
    </location>
</feature>
<feature type="transmembrane region" description="Helical" evidence="6">
    <location>
        <begin position="184"/>
        <end position="211"/>
    </location>
</feature>
<accession>I7MCH1</accession>
<dbReference type="PANTHER" id="PTHR31600">
    <property type="entry name" value="TINY MACROCYSTS PROTEIN B-RELATED"/>
    <property type="match status" value="1"/>
</dbReference>
<keyword evidence="1" id="KW-0808">Transferase</keyword>
<dbReference type="FunFam" id="3.30.450.20:FF:000060">
    <property type="entry name" value="Sensor protein FixL"/>
    <property type="match status" value="1"/>
</dbReference>
<keyword evidence="3" id="KW-0418">Kinase</keyword>
<evidence type="ECO:0000256" key="2">
    <source>
        <dbReference type="ARBA" id="ARBA00022741"/>
    </source>
</evidence>
<dbReference type="PROSITE" id="PS50112">
    <property type="entry name" value="PAS"/>
    <property type="match status" value="1"/>
</dbReference>
<evidence type="ECO:0000256" key="6">
    <source>
        <dbReference type="SAM" id="Phobius"/>
    </source>
</evidence>
<dbReference type="CDD" id="cd00130">
    <property type="entry name" value="PAS"/>
    <property type="match status" value="1"/>
</dbReference>
<dbReference type="SUPFAM" id="SSF55785">
    <property type="entry name" value="PYP-like sensor domain (PAS domain)"/>
    <property type="match status" value="1"/>
</dbReference>
<dbReference type="InterPro" id="IPR052994">
    <property type="entry name" value="Tiny_macrocysts_regulators"/>
</dbReference>
<keyword evidence="4" id="KW-0067">ATP-binding</keyword>
<evidence type="ECO:0000256" key="1">
    <source>
        <dbReference type="ARBA" id="ARBA00022679"/>
    </source>
</evidence>
<dbReference type="STRING" id="312017.I7MCH1"/>
<evidence type="ECO:0000256" key="3">
    <source>
        <dbReference type="ARBA" id="ARBA00022777"/>
    </source>
</evidence>
<keyword evidence="6" id="KW-0472">Membrane</keyword>
<keyword evidence="9" id="KW-1185">Reference proteome</keyword>
<dbReference type="GO" id="GO:0005524">
    <property type="term" value="F:ATP binding"/>
    <property type="evidence" value="ECO:0007669"/>
    <property type="project" value="UniProtKB-KW"/>
</dbReference>
<dbReference type="InterPro" id="IPR057352">
    <property type="entry name" value="TPR_TmcB/C"/>
</dbReference>
<dbReference type="KEGG" id="tet:TTHERM_00773450"/>
<dbReference type="Pfam" id="PF25474">
    <property type="entry name" value="TPR_TmcB"/>
    <property type="match status" value="1"/>
</dbReference>
<feature type="region of interest" description="Disordered" evidence="5">
    <location>
        <begin position="836"/>
        <end position="864"/>
    </location>
</feature>
<feature type="transmembrane region" description="Helical" evidence="6">
    <location>
        <begin position="98"/>
        <end position="123"/>
    </location>
</feature>
<feature type="transmembrane region" description="Helical" evidence="6">
    <location>
        <begin position="312"/>
        <end position="334"/>
    </location>
</feature>
<evidence type="ECO:0000313" key="8">
    <source>
        <dbReference type="EMBL" id="EAR83935.1"/>
    </source>
</evidence>
<feature type="transmembrane region" description="Helical" evidence="6">
    <location>
        <begin position="1615"/>
        <end position="1636"/>
    </location>
</feature>
<proteinExistence type="predicted"/>